<dbReference type="Gene3D" id="3.40.50.300">
    <property type="entry name" value="P-loop containing nucleotide triphosphate hydrolases"/>
    <property type="match status" value="1"/>
</dbReference>
<dbReference type="SUPFAM" id="SSF52540">
    <property type="entry name" value="P-loop containing nucleoside triphosphate hydrolases"/>
    <property type="match status" value="1"/>
</dbReference>
<evidence type="ECO:0000313" key="7">
    <source>
        <dbReference type="EMBL" id="GID59384.1"/>
    </source>
</evidence>
<feature type="domain" description="OmpR/PhoB-type" evidence="6">
    <location>
        <begin position="1"/>
        <end position="101"/>
    </location>
</feature>
<dbReference type="InterPro" id="IPR016032">
    <property type="entry name" value="Sig_transdc_resp-reg_C-effctor"/>
</dbReference>
<dbReference type="SMART" id="SM00862">
    <property type="entry name" value="Trans_reg_C"/>
    <property type="match status" value="1"/>
</dbReference>
<dbReference type="InterPro" id="IPR036388">
    <property type="entry name" value="WH-like_DNA-bd_sf"/>
</dbReference>
<dbReference type="SUPFAM" id="SSF48452">
    <property type="entry name" value="TPR-like"/>
    <property type="match status" value="2"/>
</dbReference>
<dbReference type="SUPFAM" id="SSF46894">
    <property type="entry name" value="C-terminal effector domain of the bipartite response regulators"/>
    <property type="match status" value="1"/>
</dbReference>
<comment type="caution">
    <text evidence="7">The sequence shown here is derived from an EMBL/GenBank/DDBJ whole genome shotgun (WGS) entry which is preliminary data.</text>
</comment>
<dbReference type="Proteomes" id="UP000612282">
    <property type="component" value="Unassembled WGS sequence"/>
</dbReference>
<dbReference type="RefSeq" id="WP_203805433.1">
    <property type="nucleotide sequence ID" value="NZ_BAAAQE010000117.1"/>
</dbReference>
<evidence type="ECO:0000256" key="1">
    <source>
        <dbReference type="ARBA" id="ARBA00005820"/>
    </source>
</evidence>
<dbReference type="Pfam" id="PF13424">
    <property type="entry name" value="TPR_12"/>
    <property type="match status" value="1"/>
</dbReference>
<dbReference type="PANTHER" id="PTHR35807">
    <property type="entry name" value="TRANSCRIPTIONAL REGULATOR REDD-RELATED"/>
    <property type="match status" value="1"/>
</dbReference>
<comment type="similarity">
    <text evidence="1">Belongs to the AfsR/DnrI/RedD regulatory family.</text>
</comment>
<proteinExistence type="inferred from homology"/>
<evidence type="ECO:0000256" key="2">
    <source>
        <dbReference type="ARBA" id="ARBA00023015"/>
    </source>
</evidence>
<name>A0ABQ3XLJ0_9ACTN</name>
<evidence type="ECO:0000259" key="6">
    <source>
        <dbReference type="PROSITE" id="PS51755"/>
    </source>
</evidence>
<dbReference type="InterPro" id="IPR019734">
    <property type="entry name" value="TPR_rpt"/>
</dbReference>
<keyword evidence="3 5" id="KW-0238">DNA-binding</keyword>
<evidence type="ECO:0000256" key="5">
    <source>
        <dbReference type="PROSITE-ProRule" id="PRU01091"/>
    </source>
</evidence>
<dbReference type="SMART" id="SM01043">
    <property type="entry name" value="BTAD"/>
    <property type="match status" value="1"/>
</dbReference>
<evidence type="ECO:0000256" key="4">
    <source>
        <dbReference type="ARBA" id="ARBA00023163"/>
    </source>
</evidence>
<protein>
    <submittedName>
        <fullName evidence="7">SARP family transcriptional regulator</fullName>
    </submittedName>
</protein>
<dbReference type="InterPro" id="IPR001867">
    <property type="entry name" value="OmpR/PhoB-type_DNA-bd"/>
</dbReference>
<keyword evidence="4" id="KW-0804">Transcription</keyword>
<organism evidence="7 8">
    <name type="scientific">Actinoplanes couchii</name>
    <dbReference type="NCBI Taxonomy" id="403638"/>
    <lineage>
        <taxon>Bacteria</taxon>
        <taxon>Bacillati</taxon>
        <taxon>Actinomycetota</taxon>
        <taxon>Actinomycetes</taxon>
        <taxon>Micromonosporales</taxon>
        <taxon>Micromonosporaceae</taxon>
        <taxon>Actinoplanes</taxon>
    </lineage>
</organism>
<dbReference type="Gene3D" id="1.25.40.10">
    <property type="entry name" value="Tetratricopeptide repeat domain"/>
    <property type="match status" value="2"/>
</dbReference>
<keyword evidence="8" id="KW-1185">Reference proteome</keyword>
<sequence>MSAPLTFAVLGPVRGWRGDTEIDPGPPKQQAILALLLTRAGHPVPLHEIVDVLWGAQPPDTAANVVHRHIGALRRLFDPDLPVRGTSRWLIRGAGGYRLDIDPHSVDLGRFRALRAQAGHTGEPGRAAELLTEALALWQGPVAAGLPAEIRTHPAFTTVDAELLAAVKAAAETAPAAGPAVAGRVLDLTRQTAAKHPLDEVLQSRLMLLLAATGHQAEALDVHQRIREALADELGLDPGPELQAAHLRVLQREPATPKKPAPAAVRPAQLPAALPVFTGRDEELALLTEIDWATVVTIGGMAGVGKTSLAVHWAHRIAGRYPDGQLHLDLRGFHPDGAVNPAHALHTLLEALGIAPGDVPATLDARSALFRSLLTDRRVLILLDNARDSAQVLPLLPGAPGCLTVVTSRHQLVDLVAGHGAGTVTLEPLSTAEATDLLTRRLGARRTGREPDAVAGIVEHCGRLPLALAMVSARAAMNPGLPLSSIVADLRRHRGGLGAFTGESARSDARSVFDWSYQVLSPAAARLFRLLAPHPGPDCSATAAAVLAGVPETELRAPLTELLRAHLITEPTVGRYGCHDLLRAYGTALAAPDTGSRQRLHDHYLHSAYAAVELMFAGRTPFRPAAPDPDAAPITFADAAAALAWIDDELPVLLATTRQDDPESHRYRWQLATVLEPHLDRTGRWQIQRELQLTAVRSAEADDDRHGLACAERSLGFAEGRLQNRPEADEHLRRAVALFTEIDDHDGLSFTHRLLAFLANQRGDHRDALQHYRIAADLYTGIGQIRGRATVHNETGWTYILMGDFDQAVGECHAAIDEQRRAGNLNGEAAAWDSLGYAQHHLAAYDDARTSFGHALRLYRVVCDRYLEADTLVHLGDTEQAAGHEASAARSWSQALEILDDLGHPDAEALRTRTGLRQR</sequence>
<gene>
    <name evidence="7" type="ORF">Aco03nite_077880</name>
</gene>
<keyword evidence="2" id="KW-0805">Transcription regulation</keyword>
<feature type="DNA-binding region" description="OmpR/PhoB-type" evidence="5">
    <location>
        <begin position="1"/>
        <end position="101"/>
    </location>
</feature>
<dbReference type="Pfam" id="PF03704">
    <property type="entry name" value="BTAD"/>
    <property type="match status" value="1"/>
</dbReference>
<dbReference type="EMBL" id="BOMG01000096">
    <property type="protein sequence ID" value="GID59384.1"/>
    <property type="molecule type" value="Genomic_DNA"/>
</dbReference>
<dbReference type="InterPro" id="IPR011990">
    <property type="entry name" value="TPR-like_helical_dom_sf"/>
</dbReference>
<dbReference type="Gene3D" id="1.10.10.10">
    <property type="entry name" value="Winged helix-like DNA-binding domain superfamily/Winged helix DNA-binding domain"/>
    <property type="match status" value="1"/>
</dbReference>
<dbReference type="InterPro" id="IPR051677">
    <property type="entry name" value="AfsR-DnrI-RedD_regulator"/>
</dbReference>
<dbReference type="PROSITE" id="PS51755">
    <property type="entry name" value="OMPR_PHOB"/>
    <property type="match status" value="1"/>
</dbReference>
<evidence type="ECO:0000313" key="8">
    <source>
        <dbReference type="Proteomes" id="UP000612282"/>
    </source>
</evidence>
<dbReference type="Pfam" id="PF00486">
    <property type="entry name" value="Trans_reg_C"/>
    <property type="match status" value="1"/>
</dbReference>
<evidence type="ECO:0000256" key="3">
    <source>
        <dbReference type="ARBA" id="ARBA00023125"/>
    </source>
</evidence>
<reference evidence="7 8" key="1">
    <citation type="submission" date="2021-01" db="EMBL/GenBank/DDBJ databases">
        <title>Whole genome shotgun sequence of Actinoplanes couchii NBRC 106145.</title>
        <authorList>
            <person name="Komaki H."/>
            <person name="Tamura T."/>
        </authorList>
    </citation>
    <scope>NUCLEOTIDE SEQUENCE [LARGE SCALE GENOMIC DNA]</scope>
    <source>
        <strain evidence="7 8">NBRC 106145</strain>
    </source>
</reference>
<dbReference type="PRINTS" id="PR00364">
    <property type="entry name" value="DISEASERSIST"/>
</dbReference>
<dbReference type="InterPro" id="IPR027417">
    <property type="entry name" value="P-loop_NTPase"/>
</dbReference>
<dbReference type="InterPro" id="IPR005158">
    <property type="entry name" value="BTAD"/>
</dbReference>
<dbReference type="CDD" id="cd15831">
    <property type="entry name" value="BTAD"/>
    <property type="match status" value="1"/>
</dbReference>
<dbReference type="PANTHER" id="PTHR35807:SF1">
    <property type="entry name" value="TRANSCRIPTIONAL REGULATOR REDD"/>
    <property type="match status" value="1"/>
</dbReference>
<dbReference type="SMART" id="SM00028">
    <property type="entry name" value="TPR"/>
    <property type="match status" value="5"/>
</dbReference>
<accession>A0ABQ3XLJ0</accession>